<dbReference type="GO" id="GO:0004312">
    <property type="term" value="F:fatty acid synthase activity"/>
    <property type="evidence" value="ECO:0007669"/>
    <property type="project" value="TreeGrafter"/>
</dbReference>
<evidence type="ECO:0000256" key="2">
    <source>
        <dbReference type="ARBA" id="ARBA00022553"/>
    </source>
</evidence>
<dbReference type="InterPro" id="IPR016035">
    <property type="entry name" value="Acyl_Trfase/lysoPLipase"/>
</dbReference>
<gene>
    <name evidence="4" type="ORF">FA10DRAFT_256820</name>
</gene>
<name>A0A316YCZ1_9BASI</name>
<dbReference type="STRING" id="215250.A0A316YCZ1"/>
<protein>
    <submittedName>
        <fullName evidence="4">FabD/lysophospholipase-like protein</fullName>
    </submittedName>
</protein>
<dbReference type="InterPro" id="IPR001227">
    <property type="entry name" value="Ac_transferase_dom_sf"/>
</dbReference>
<evidence type="ECO:0000259" key="3">
    <source>
        <dbReference type="SMART" id="SM00827"/>
    </source>
</evidence>
<evidence type="ECO:0000313" key="4">
    <source>
        <dbReference type="EMBL" id="PWN86714.1"/>
    </source>
</evidence>
<dbReference type="Pfam" id="PF00698">
    <property type="entry name" value="Acyl_transf_1"/>
    <property type="match status" value="1"/>
</dbReference>
<dbReference type="SUPFAM" id="SSF52151">
    <property type="entry name" value="FabD/lysophospholipase-like"/>
    <property type="match status" value="1"/>
</dbReference>
<keyword evidence="1" id="KW-0596">Phosphopantetheine</keyword>
<keyword evidence="5" id="KW-1185">Reference proteome</keyword>
<dbReference type="AlphaFoldDB" id="A0A316YCZ1"/>
<dbReference type="EMBL" id="KZ819643">
    <property type="protein sequence ID" value="PWN86714.1"/>
    <property type="molecule type" value="Genomic_DNA"/>
</dbReference>
<accession>A0A316YCZ1</accession>
<evidence type="ECO:0000256" key="1">
    <source>
        <dbReference type="ARBA" id="ARBA00022450"/>
    </source>
</evidence>
<dbReference type="SUPFAM" id="SSF55048">
    <property type="entry name" value="Probable ACP-binding domain of malonyl-CoA ACP transacylase"/>
    <property type="match status" value="1"/>
</dbReference>
<dbReference type="PANTHER" id="PTHR43775:SF37">
    <property type="entry name" value="SI:DKEY-61P9.11"/>
    <property type="match status" value="1"/>
</dbReference>
<keyword evidence="2" id="KW-0597">Phosphoprotein</keyword>
<dbReference type="SMART" id="SM00827">
    <property type="entry name" value="PKS_AT"/>
    <property type="match status" value="1"/>
</dbReference>
<dbReference type="InterPro" id="IPR016036">
    <property type="entry name" value="Malonyl_transacylase_ACP-bd"/>
</dbReference>
<dbReference type="OrthoDB" id="416786at2759"/>
<dbReference type="InParanoid" id="A0A316YCZ1"/>
<dbReference type="Gene3D" id="3.40.366.10">
    <property type="entry name" value="Malonyl-Coenzyme A Acyl Carrier Protein, domain 2"/>
    <property type="match status" value="1"/>
</dbReference>
<evidence type="ECO:0000313" key="5">
    <source>
        <dbReference type="Proteomes" id="UP000245768"/>
    </source>
</evidence>
<dbReference type="PANTHER" id="PTHR43775">
    <property type="entry name" value="FATTY ACID SYNTHASE"/>
    <property type="match status" value="1"/>
</dbReference>
<dbReference type="InterPro" id="IPR014043">
    <property type="entry name" value="Acyl_transferase_dom"/>
</dbReference>
<reference evidence="4 5" key="1">
    <citation type="journal article" date="2018" name="Mol. Biol. Evol.">
        <title>Broad Genomic Sampling Reveals a Smut Pathogenic Ancestry of the Fungal Clade Ustilaginomycotina.</title>
        <authorList>
            <person name="Kijpornyongpan T."/>
            <person name="Mondo S.J."/>
            <person name="Barry K."/>
            <person name="Sandor L."/>
            <person name="Lee J."/>
            <person name="Lipzen A."/>
            <person name="Pangilinan J."/>
            <person name="LaButti K."/>
            <person name="Hainaut M."/>
            <person name="Henrissat B."/>
            <person name="Grigoriev I.V."/>
            <person name="Spatafora J.W."/>
            <person name="Aime M.C."/>
        </authorList>
    </citation>
    <scope>NUCLEOTIDE SEQUENCE [LARGE SCALE GENOMIC DNA]</scope>
    <source>
        <strain evidence="4 5">MCA 4198</strain>
    </source>
</reference>
<feature type="domain" description="Malonyl-CoA:ACP transacylase (MAT)" evidence="3">
    <location>
        <begin position="44"/>
        <end position="293"/>
    </location>
</feature>
<dbReference type="RefSeq" id="XP_025373912.1">
    <property type="nucleotide sequence ID" value="XM_025519824.1"/>
</dbReference>
<organism evidence="4 5">
    <name type="scientific">Acaromyces ingoldii</name>
    <dbReference type="NCBI Taxonomy" id="215250"/>
    <lineage>
        <taxon>Eukaryota</taxon>
        <taxon>Fungi</taxon>
        <taxon>Dikarya</taxon>
        <taxon>Basidiomycota</taxon>
        <taxon>Ustilaginomycotina</taxon>
        <taxon>Exobasidiomycetes</taxon>
        <taxon>Exobasidiales</taxon>
        <taxon>Cryptobasidiaceae</taxon>
        <taxon>Acaromyces</taxon>
    </lineage>
</organism>
<dbReference type="GeneID" id="37041740"/>
<dbReference type="Proteomes" id="UP000245768">
    <property type="component" value="Unassembled WGS sequence"/>
</dbReference>
<proteinExistence type="predicted"/>
<dbReference type="InterPro" id="IPR050091">
    <property type="entry name" value="PKS_NRPS_Biosynth_Enz"/>
</dbReference>
<dbReference type="GO" id="GO:0006633">
    <property type="term" value="P:fatty acid biosynthetic process"/>
    <property type="evidence" value="ECO:0007669"/>
    <property type="project" value="TreeGrafter"/>
</dbReference>
<sequence>MASTLARRARQNPWATCAVGHSIVRALKRAGRPRPWAEASPAFLFPDQGPQHLHMGRALFGRFSTFREWVLRSDRVYRDVVGWSLIEDDGLFGVQRGALWEANSRWSTLHILPALTVVQVGLVDLLRSLGLRPQAMLAHSAGETAMTYVVAVRLSVIRAGLMPQTEAEGAGMIAVACSSRRASKLMHALSLSLDIAAINGPEAVTLAGKRVILDSFRAQAVAQDVQCTMLRTNVAVHSSFMEPLRERLVAQVKELFAAHGLDKGQIRHQASIDVFSSTVREDAFHGPFDCDFW</sequence>